<dbReference type="STRING" id="376489.A5892_08385"/>
<keyword evidence="1" id="KW-0560">Oxidoreductase</keyword>
<dbReference type="Pfam" id="PF01266">
    <property type="entry name" value="DAO"/>
    <property type="match status" value="1"/>
</dbReference>
<dbReference type="PANTHER" id="PTHR13847:SF281">
    <property type="entry name" value="FAD DEPENDENT OXIDOREDUCTASE DOMAIN-CONTAINING PROTEIN"/>
    <property type="match status" value="1"/>
</dbReference>
<dbReference type="SUPFAM" id="SSF51905">
    <property type="entry name" value="FAD/NAD(P)-binding domain"/>
    <property type="match status" value="1"/>
</dbReference>
<dbReference type="GO" id="GO:0016491">
    <property type="term" value="F:oxidoreductase activity"/>
    <property type="evidence" value="ECO:0007669"/>
    <property type="project" value="UniProtKB-KW"/>
</dbReference>
<gene>
    <name evidence="3" type="ORF">A5892_08385</name>
</gene>
<dbReference type="RefSeq" id="WP_064122426.1">
    <property type="nucleotide sequence ID" value="NZ_CP015243.1"/>
</dbReference>
<dbReference type="AlphaFoldDB" id="A0A172YDZ9"/>
<dbReference type="InterPro" id="IPR006076">
    <property type="entry name" value="FAD-dep_OxRdtase"/>
</dbReference>
<organism evidence="3 4">
    <name type="scientific">Halotalea alkalilenta</name>
    <dbReference type="NCBI Taxonomy" id="376489"/>
    <lineage>
        <taxon>Bacteria</taxon>
        <taxon>Pseudomonadati</taxon>
        <taxon>Pseudomonadota</taxon>
        <taxon>Gammaproteobacteria</taxon>
        <taxon>Oceanospirillales</taxon>
        <taxon>Halomonadaceae</taxon>
        <taxon>Halotalea</taxon>
    </lineage>
</organism>
<reference evidence="3 4" key="1">
    <citation type="submission" date="2016-04" db="EMBL/GenBank/DDBJ databases">
        <title>Complete Genome Sequence of Halotalea alkalilenta IHB B 13600.</title>
        <authorList>
            <person name="Swarnkar M.K."/>
            <person name="Sharma A."/>
            <person name="Kaushal K."/>
            <person name="Soni R."/>
            <person name="Rana S."/>
            <person name="Singh A.K."/>
            <person name="Gulati A."/>
        </authorList>
    </citation>
    <scope>NUCLEOTIDE SEQUENCE [LARGE SCALE GENOMIC DNA]</scope>
    <source>
        <strain evidence="3 4">IHB B 13600</strain>
    </source>
</reference>
<dbReference type="Gene3D" id="3.50.50.60">
    <property type="entry name" value="FAD/NAD(P)-binding domain"/>
    <property type="match status" value="1"/>
</dbReference>
<dbReference type="EMBL" id="CP015243">
    <property type="protein sequence ID" value="ANF57479.1"/>
    <property type="molecule type" value="Genomic_DNA"/>
</dbReference>
<dbReference type="PANTHER" id="PTHR13847">
    <property type="entry name" value="SARCOSINE DEHYDROGENASE-RELATED"/>
    <property type="match status" value="1"/>
</dbReference>
<sequence length="435" mass="47959">MRSRPSRSAYDEVSSYYSDTRRVTLAPTPVLEGFRRADVCVIGGGITGCSTALHLAERGFDVVLLEAQEIGHGASGRSGGQILTGLGTGIEQVEGELGPDAARRIWEMSREAVTLTERLIERHSIPCDYRKGYVHAANKPRHVRHQRDWIERMASRYDYHGLDWLDRDQLRAHVVTDAYLGGVFDHDAGHLHPLDYTLGLARAAQRAGASLHTGNRVAEIDAGEGGRLRVSGRRGIVEAEFVVQATNAYFSGLVPELDAKLMPVDNYIVATAPLSEAQVAASLPSDAAVSDARFVLDYYRLSADRRLLFGGQVSYTGRQPFALDLRIKRRIKRLFPALAGLDIDYRWGGKVAITLDRAPHFGRHGDKLYFAQGYSGHGMALAGLAGQLIGEAIAGQAERFDLFARLKHRDFPGGRRLRTPLLALATTFYKLRDLL</sequence>
<name>A0A172YDZ9_9GAMM</name>
<evidence type="ECO:0000256" key="1">
    <source>
        <dbReference type="ARBA" id="ARBA00023002"/>
    </source>
</evidence>
<dbReference type="InterPro" id="IPR036188">
    <property type="entry name" value="FAD/NAD-bd_sf"/>
</dbReference>
<feature type="domain" description="FAD dependent oxidoreductase" evidence="2">
    <location>
        <begin position="38"/>
        <end position="391"/>
    </location>
</feature>
<accession>A0A172YDZ9</accession>
<protein>
    <submittedName>
        <fullName evidence="3">FAD-dependent oxidoreductase</fullName>
    </submittedName>
</protein>
<proteinExistence type="predicted"/>
<evidence type="ECO:0000259" key="2">
    <source>
        <dbReference type="Pfam" id="PF01266"/>
    </source>
</evidence>
<evidence type="ECO:0000313" key="4">
    <source>
        <dbReference type="Proteomes" id="UP000077875"/>
    </source>
</evidence>
<keyword evidence="4" id="KW-1185">Reference proteome</keyword>
<evidence type="ECO:0000313" key="3">
    <source>
        <dbReference type="EMBL" id="ANF57479.1"/>
    </source>
</evidence>
<dbReference type="Proteomes" id="UP000077875">
    <property type="component" value="Chromosome"/>
</dbReference>
<dbReference type="GO" id="GO:0005737">
    <property type="term" value="C:cytoplasm"/>
    <property type="evidence" value="ECO:0007669"/>
    <property type="project" value="TreeGrafter"/>
</dbReference>
<dbReference type="Gene3D" id="3.30.9.10">
    <property type="entry name" value="D-Amino Acid Oxidase, subunit A, domain 2"/>
    <property type="match status" value="1"/>
</dbReference>
<dbReference type="KEGG" id="haa:A5892_08385"/>